<accession>A0A917YCE4</accession>
<comment type="caution">
    <text evidence="2">The sequence shown here is derived from an EMBL/GenBank/DDBJ whole genome shotgun (WGS) entry which is preliminary data.</text>
</comment>
<gene>
    <name evidence="2" type="ORF">GCM10011579_076960</name>
</gene>
<evidence type="ECO:0000313" key="2">
    <source>
        <dbReference type="EMBL" id="GGN85774.1"/>
    </source>
</evidence>
<dbReference type="AlphaFoldDB" id="A0A917YCE4"/>
<dbReference type="Proteomes" id="UP000600365">
    <property type="component" value="Unassembled WGS sequence"/>
</dbReference>
<name>A0A917YCE4_9ACTN</name>
<sequence>MGSSWGVQLRTALLHEVRAVRTEMFTSGARPGCYRWLGRRSYGARVWSSCGFGDGSEPGLCNLSGHTGRGPPRPQPPPASRAFKGYRHTLPTRDRRLGPETAHGLTYGNLTPG</sequence>
<evidence type="ECO:0000313" key="3">
    <source>
        <dbReference type="Proteomes" id="UP000600365"/>
    </source>
</evidence>
<protein>
    <submittedName>
        <fullName evidence="2">Uncharacterized protein</fullName>
    </submittedName>
</protein>
<dbReference type="EMBL" id="BMMM01000018">
    <property type="protein sequence ID" value="GGN85774.1"/>
    <property type="molecule type" value="Genomic_DNA"/>
</dbReference>
<organism evidence="2 3">
    <name type="scientific">Streptomyces albiflavescens</name>
    <dbReference type="NCBI Taxonomy" id="1623582"/>
    <lineage>
        <taxon>Bacteria</taxon>
        <taxon>Bacillati</taxon>
        <taxon>Actinomycetota</taxon>
        <taxon>Actinomycetes</taxon>
        <taxon>Kitasatosporales</taxon>
        <taxon>Streptomycetaceae</taxon>
        <taxon>Streptomyces</taxon>
    </lineage>
</organism>
<keyword evidence="3" id="KW-1185">Reference proteome</keyword>
<reference evidence="2 3" key="1">
    <citation type="journal article" date="2014" name="Int. J. Syst. Evol. Microbiol.">
        <title>Complete genome sequence of Corynebacterium casei LMG S-19264T (=DSM 44701T), isolated from a smear-ripened cheese.</title>
        <authorList>
            <consortium name="US DOE Joint Genome Institute (JGI-PGF)"/>
            <person name="Walter F."/>
            <person name="Albersmeier A."/>
            <person name="Kalinowski J."/>
            <person name="Ruckert C."/>
        </authorList>
    </citation>
    <scope>NUCLEOTIDE SEQUENCE [LARGE SCALE GENOMIC DNA]</scope>
    <source>
        <strain evidence="2 3">CGMCC 4.7111</strain>
    </source>
</reference>
<feature type="region of interest" description="Disordered" evidence="1">
    <location>
        <begin position="61"/>
        <end position="113"/>
    </location>
</feature>
<evidence type="ECO:0000256" key="1">
    <source>
        <dbReference type="SAM" id="MobiDB-lite"/>
    </source>
</evidence>
<proteinExistence type="predicted"/>